<protein>
    <submittedName>
        <fullName evidence="1">Uncharacterized protein</fullName>
    </submittedName>
</protein>
<accession>A0A8T5VHI1</accession>
<proteinExistence type="predicted"/>
<name>A0A8T5VHI1_9BRAD</name>
<organism evidence="1 2">
    <name type="scientific">Bradyrhizobium barranii subsp. apii</name>
    <dbReference type="NCBI Taxonomy" id="2819348"/>
    <lineage>
        <taxon>Bacteria</taxon>
        <taxon>Pseudomonadati</taxon>
        <taxon>Pseudomonadota</taxon>
        <taxon>Alphaproteobacteria</taxon>
        <taxon>Hyphomicrobiales</taxon>
        <taxon>Nitrobacteraceae</taxon>
        <taxon>Bradyrhizobium</taxon>
        <taxon>Bradyrhizobium barranii</taxon>
    </lineage>
</organism>
<reference evidence="1" key="1">
    <citation type="journal article" date="2017" name="Syst. Appl. Microbiol.">
        <title>Soybeans inoculated with root zone soils of Canadian native legumes harbour diverse and novel Bradyrhizobium spp. that possess agricultural potential.</title>
        <authorList>
            <person name="Bromfield E.S.P."/>
            <person name="Cloutier S."/>
            <person name="Tambong J.T."/>
            <person name="Tran Thi T.V."/>
        </authorList>
    </citation>
    <scope>NUCLEOTIDE SEQUENCE</scope>
    <source>
        <strain evidence="1">1S5</strain>
    </source>
</reference>
<evidence type="ECO:0000313" key="2">
    <source>
        <dbReference type="Proteomes" id="UP000551709"/>
    </source>
</evidence>
<gene>
    <name evidence="1" type="ORF">HAP41_0000049400</name>
</gene>
<dbReference type="Proteomes" id="UP000551709">
    <property type="component" value="Plasmid pBb1S5b"/>
</dbReference>
<sequence>MYPVRLVEDALHFGDFVRVSFHRTLRVPETDRDYPLPPTFGRFPLIEFPNENSKPEFAIPIRRREALWIAFEGPDWRPSAVKIGIGTVNAIDGRLWEAGLRSNPQNYIVTGTQYWLDGVNAGDNFVRQFVAAPFGEGLTIEEQAAHILEGTVRIEVFDPKPGRFSVAHDRPEPSEPVYGPAEESPLGLGAGGRIRQTIHTDPHGYDTWDLTSPALAVVRLLDAASFQSLSGRVAPPTPIDAATYSRLGLPWFKLYEEEATDIQPAELFRHIRTVSPFEAETDVDALRVRRIPN</sequence>
<evidence type="ECO:0000313" key="1">
    <source>
        <dbReference type="EMBL" id="UPT92469.1"/>
    </source>
</evidence>
<reference evidence="1" key="2">
    <citation type="submission" date="2022-04" db="EMBL/GenBank/DDBJ databases">
        <authorList>
            <person name="Bromfield E.S.P."/>
            <person name="Cloutier S."/>
        </authorList>
    </citation>
    <scope>NUCLEOTIDE SEQUENCE</scope>
    <source>
        <strain evidence="1">1S5</strain>
        <plasmid evidence="1">pBb1S5b</plasmid>
    </source>
</reference>
<keyword evidence="1" id="KW-0614">Plasmid</keyword>
<dbReference type="EMBL" id="CP096257">
    <property type="protein sequence ID" value="UPT92469.1"/>
    <property type="molecule type" value="Genomic_DNA"/>
</dbReference>
<dbReference type="RefSeq" id="WP_166107145.1">
    <property type="nucleotide sequence ID" value="NZ_CP096257.1"/>
</dbReference>
<geneLocation type="plasmid" evidence="1 2">
    <name>pBb1S5b</name>
</geneLocation>
<dbReference type="AlphaFoldDB" id="A0A8T5VHI1"/>